<dbReference type="RefSeq" id="WP_344147414.1">
    <property type="nucleotide sequence ID" value="NZ_BAAANF010000004.1"/>
</dbReference>
<protein>
    <submittedName>
        <fullName evidence="2">Phosphotransferase</fullName>
    </submittedName>
</protein>
<dbReference type="SUPFAM" id="SSF56112">
    <property type="entry name" value="Protein kinase-like (PK-like)"/>
    <property type="match status" value="1"/>
</dbReference>
<dbReference type="Proteomes" id="UP001500280">
    <property type="component" value="Unassembled WGS sequence"/>
</dbReference>
<dbReference type="PANTHER" id="PTHR21310">
    <property type="entry name" value="AMINOGLYCOSIDE PHOSPHOTRANSFERASE-RELATED-RELATED"/>
    <property type="match status" value="1"/>
</dbReference>
<feature type="domain" description="Aminoglycoside phosphotransferase" evidence="1">
    <location>
        <begin position="29"/>
        <end position="221"/>
    </location>
</feature>
<organism evidence="2 3">
    <name type="scientific">Kribbella yunnanensis</name>
    <dbReference type="NCBI Taxonomy" id="190194"/>
    <lineage>
        <taxon>Bacteria</taxon>
        <taxon>Bacillati</taxon>
        <taxon>Actinomycetota</taxon>
        <taxon>Actinomycetes</taxon>
        <taxon>Propionibacteriales</taxon>
        <taxon>Kribbellaceae</taxon>
        <taxon>Kribbella</taxon>
    </lineage>
</organism>
<dbReference type="Pfam" id="PF01636">
    <property type="entry name" value="APH"/>
    <property type="match status" value="1"/>
</dbReference>
<evidence type="ECO:0000259" key="1">
    <source>
        <dbReference type="Pfam" id="PF01636"/>
    </source>
</evidence>
<accession>A0ABN2GMW2</accession>
<name>A0ABN2GMW2_9ACTN</name>
<dbReference type="EMBL" id="BAAANF010000004">
    <property type="protein sequence ID" value="GAA1673892.1"/>
    <property type="molecule type" value="Genomic_DNA"/>
</dbReference>
<dbReference type="Gene3D" id="3.30.200.150">
    <property type="match status" value="1"/>
</dbReference>
<sequence>MQTAEAGTYAAAVLGPIESVEPVQGFVGNQTFRIHAASGATAYLKTGTAIAAEAHAIQQAEAVGVPVPEILATSLGQPQYLILAEVSGEPSDDPKVLIQAVHALRTLHEIHYPEADAGGDAGADWAGRLSLLIDDLDKLKGVVPDELAHRLRVTMPQFIAEVADVPASLLHGDLHARHLYAVDGKLTAILDWGDACYGDPLYDLARLTMTANPATVVATYGGMQNENLQRTLSCYRILWSLAALHAEHAAGGDWFEPHVRRIAAELS</sequence>
<evidence type="ECO:0000313" key="3">
    <source>
        <dbReference type="Proteomes" id="UP001500280"/>
    </source>
</evidence>
<evidence type="ECO:0000313" key="2">
    <source>
        <dbReference type="EMBL" id="GAA1673892.1"/>
    </source>
</evidence>
<proteinExistence type="predicted"/>
<reference evidence="2 3" key="1">
    <citation type="journal article" date="2019" name="Int. J. Syst. Evol. Microbiol.">
        <title>The Global Catalogue of Microorganisms (GCM) 10K type strain sequencing project: providing services to taxonomists for standard genome sequencing and annotation.</title>
        <authorList>
            <consortium name="The Broad Institute Genomics Platform"/>
            <consortium name="The Broad Institute Genome Sequencing Center for Infectious Disease"/>
            <person name="Wu L."/>
            <person name="Ma J."/>
        </authorList>
    </citation>
    <scope>NUCLEOTIDE SEQUENCE [LARGE SCALE GENOMIC DNA]</scope>
    <source>
        <strain evidence="2 3">JCM 14307</strain>
    </source>
</reference>
<gene>
    <name evidence="2" type="ORF">GCM10009745_16160</name>
</gene>
<dbReference type="InterPro" id="IPR051678">
    <property type="entry name" value="AGP_Transferase"/>
</dbReference>
<keyword evidence="3" id="KW-1185">Reference proteome</keyword>
<dbReference type="InterPro" id="IPR002575">
    <property type="entry name" value="Aminoglycoside_PTrfase"/>
</dbReference>
<dbReference type="InterPro" id="IPR011009">
    <property type="entry name" value="Kinase-like_dom_sf"/>
</dbReference>
<comment type="caution">
    <text evidence="2">The sequence shown here is derived from an EMBL/GenBank/DDBJ whole genome shotgun (WGS) entry which is preliminary data.</text>
</comment>
<dbReference type="Gene3D" id="3.90.1200.10">
    <property type="match status" value="1"/>
</dbReference>